<evidence type="ECO:0000256" key="1">
    <source>
        <dbReference type="SAM" id="SignalP"/>
    </source>
</evidence>
<reference evidence="2 3" key="1">
    <citation type="submission" date="2019-05" db="EMBL/GenBank/DDBJ databases">
        <title>Emergence of the Ug99 lineage of the wheat stem rust pathogen through somatic hybridization.</title>
        <authorList>
            <person name="Li F."/>
            <person name="Upadhyaya N.M."/>
            <person name="Sperschneider J."/>
            <person name="Matny O."/>
            <person name="Nguyen-Phuc H."/>
            <person name="Mago R."/>
            <person name="Raley C."/>
            <person name="Miller M.E."/>
            <person name="Silverstein K.A.T."/>
            <person name="Henningsen E."/>
            <person name="Hirsch C.D."/>
            <person name="Visser B."/>
            <person name="Pretorius Z.A."/>
            <person name="Steffenson B.J."/>
            <person name="Schwessinger B."/>
            <person name="Dodds P.N."/>
            <person name="Figueroa M."/>
        </authorList>
    </citation>
    <scope>NUCLEOTIDE SEQUENCE [LARGE SCALE GENOMIC DNA]</scope>
    <source>
        <strain evidence="2 3">Ug99</strain>
    </source>
</reference>
<evidence type="ECO:0000313" key="2">
    <source>
        <dbReference type="EMBL" id="KAA1103796.1"/>
    </source>
</evidence>
<protein>
    <submittedName>
        <fullName evidence="2">Uncharacterized protein</fullName>
    </submittedName>
</protein>
<dbReference type="AlphaFoldDB" id="A0A5B0PS99"/>
<keyword evidence="1" id="KW-0732">Signal</keyword>
<organism evidence="2 3">
    <name type="scientific">Puccinia graminis f. sp. tritici</name>
    <dbReference type="NCBI Taxonomy" id="56615"/>
    <lineage>
        <taxon>Eukaryota</taxon>
        <taxon>Fungi</taxon>
        <taxon>Dikarya</taxon>
        <taxon>Basidiomycota</taxon>
        <taxon>Pucciniomycotina</taxon>
        <taxon>Pucciniomycetes</taxon>
        <taxon>Pucciniales</taxon>
        <taxon>Pucciniaceae</taxon>
        <taxon>Puccinia</taxon>
    </lineage>
</organism>
<evidence type="ECO:0000313" key="3">
    <source>
        <dbReference type="Proteomes" id="UP000325313"/>
    </source>
</evidence>
<accession>A0A5B0PS99</accession>
<proteinExistence type="predicted"/>
<comment type="caution">
    <text evidence="2">The sequence shown here is derived from an EMBL/GenBank/DDBJ whole genome shotgun (WGS) entry which is preliminary data.</text>
</comment>
<name>A0A5B0PS99_PUCGR</name>
<dbReference type="EMBL" id="VDEP01000316">
    <property type="protein sequence ID" value="KAA1103796.1"/>
    <property type="molecule type" value="Genomic_DNA"/>
</dbReference>
<sequence length="80" mass="8588">MGTSISMHAQHSIQAVLLLLVILVSIQKNLASITNTHSQTMVDVFNDVPGLIEAEENENKCAVCGKDLKNCPTGGKNCSY</sequence>
<gene>
    <name evidence="2" type="ORF">PGTUg99_012428</name>
</gene>
<feature type="chain" id="PRO_5023134959" evidence="1">
    <location>
        <begin position="32"/>
        <end position="80"/>
    </location>
</feature>
<dbReference type="Proteomes" id="UP000325313">
    <property type="component" value="Unassembled WGS sequence"/>
</dbReference>
<feature type="signal peptide" evidence="1">
    <location>
        <begin position="1"/>
        <end position="31"/>
    </location>
</feature>